<organism evidence="2">
    <name type="scientific">Anopheles darlingi</name>
    <name type="common">Mosquito</name>
    <dbReference type="NCBI Taxonomy" id="43151"/>
    <lineage>
        <taxon>Eukaryota</taxon>
        <taxon>Metazoa</taxon>
        <taxon>Ecdysozoa</taxon>
        <taxon>Arthropoda</taxon>
        <taxon>Hexapoda</taxon>
        <taxon>Insecta</taxon>
        <taxon>Pterygota</taxon>
        <taxon>Neoptera</taxon>
        <taxon>Endopterygota</taxon>
        <taxon>Diptera</taxon>
        <taxon>Nematocera</taxon>
        <taxon>Culicoidea</taxon>
        <taxon>Culicidae</taxon>
        <taxon>Anophelinae</taxon>
        <taxon>Anopheles</taxon>
    </lineage>
</organism>
<evidence type="ECO:0000256" key="1">
    <source>
        <dbReference type="SAM" id="SignalP"/>
    </source>
</evidence>
<feature type="chain" id="PRO_5014824536" evidence="1">
    <location>
        <begin position="24"/>
        <end position="88"/>
    </location>
</feature>
<evidence type="ECO:0000313" key="2">
    <source>
        <dbReference type="EMBL" id="MBW73106.1"/>
    </source>
</evidence>
<protein>
    <submittedName>
        <fullName evidence="2">Putative secreted protein</fullName>
    </submittedName>
</protein>
<name>A0A2M4D6E5_ANODA</name>
<dbReference type="AlphaFoldDB" id="A0A2M4D6E5"/>
<dbReference type="EMBL" id="GGFL01008928">
    <property type="protein sequence ID" value="MBW73106.1"/>
    <property type="molecule type" value="Transcribed_RNA"/>
</dbReference>
<feature type="signal peptide" evidence="1">
    <location>
        <begin position="1"/>
        <end position="23"/>
    </location>
</feature>
<sequence>MLPLVKLFLVSLLLLLLKGRTHLFVRSLGCSYLFTERDFVQIRALFGRNPKNGLLSGVARSFFVMAPCGSPKRLFSVSCNGVFSRLAP</sequence>
<reference evidence="2" key="1">
    <citation type="submission" date="2018-01" db="EMBL/GenBank/DDBJ databases">
        <title>An insight into the sialome of Amazonian anophelines.</title>
        <authorList>
            <person name="Ribeiro J.M."/>
            <person name="Scarpassa V."/>
            <person name="Calvo E."/>
        </authorList>
    </citation>
    <scope>NUCLEOTIDE SEQUENCE</scope>
</reference>
<accession>A0A2M4D6E5</accession>
<proteinExistence type="predicted"/>
<keyword evidence="1" id="KW-0732">Signal</keyword>